<organism evidence="11 16">
    <name type="scientific">Rotaria sordida</name>
    <dbReference type="NCBI Taxonomy" id="392033"/>
    <lineage>
        <taxon>Eukaryota</taxon>
        <taxon>Metazoa</taxon>
        <taxon>Spiralia</taxon>
        <taxon>Gnathifera</taxon>
        <taxon>Rotifera</taxon>
        <taxon>Eurotatoria</taxon>
        <taxon>Bdelloidea</taxon>
        <taxon>Philodinida</taxon>
        <taxon>Philodinidae</taxon>
        <taxon>Rotaria</taxon>
    </lineage>
</organism>
<gene>
    <name evidence="15" type="ORF">JBS370_LOCUS16926</name>
    <name evidence="13" type="ORF">JXQ802_LOCUS31188</name>
    <name evidence="14" type="ORF">OTI717_LOCUS15524</name>
    <name evidence="12" type="ORF">PYM288_LOCUS20529</name>
    <name evidence="10" type="ORF">RFH988_LOCUS15229</name>
    <name evidence="11" type="ORF">ZHD862_LOCUS17383</name>
</gene>
<dbReference type="PROSITE" id="PS50262">
    <property type="entry name" value="G_PROTEIN_RECEP_F1_2"/>
    <property type="match status" value="1"/>
</dbReference>
<evidence type="ECO:0000259" key="9">
    <source>
        <dbReference type="PROSITE" id="PS50262"/>
    </source>
</evidence>
<dbReference type="EMBL" id="CAJNOL010001305">
    <property type="protein sequence ID" value="CAF1333466.1"/>
    <property type="molecule type" value="Genomic_DNA"/>
</dbReference>
<keyword evidence="2 8" id="KW-0812">Transmembrane</keyword>
<dbReference type="Gene3D" id="1.20.1070.10">
    <property type="entry name" value="Rhodopsin 7-helix transmembrane proteins"/>
    <property type="match status" value="1"/>
</dbReference>
<evidence type="ECO:0000256" key="5">
    <source>
        <dbReference type="ARBA" id="ARBA00023136"/>
    </source>
</evidence>
<comment type="caution">
    <text evidence="11">The sequence shown here is derived from an EMBL/GenBank/DDBJ whole genome shotgun (WGS) entry which is preliminary data.</text>
</comment>
<evidence type="ECO:0000256" key="3">
    <source>
        <dbReference type="ARBA" id="ARBA00022989"/>
    </source>
</evidence>
<evidence type="ECO:0000313" key="10">
    <source>
        <dbReference type="EMBL" id="CAF1021552.1"/>
    </source>
</evidence>
<dbReference type="Proteomes" id="UP000663854">
    <property type="component" value="Unassembled WGS sequence"/>
</dbReference>
<reference evidence="11" key="1">
    <citation type="submission" date="2021-02" db="EMBL/GenBank/DDBJ databases">
        <authorList>
            <person name="Nowell W R."/>
        </authorList>
    </citation>
    <scope>NUCLEOTIDE SEQUENCE</scope>
</reference>
<comment type="subcellular location">
    <subcellularLocation>
        <location evidence="1">Membrane</location>
        <topology evidence="1">Multi-pass membrane protein</topology>
    </subcellularLocation>
</comment>
<dbReference type="OrthoDB" id="10024080at2759"/>
<evidence type="ECO:0000313" key="13">
    <source>
        <dbReference type="EMBL" id="CAF1333466.1"/>
    </source>
</evidence>
<feature type="transmembrane region" description="Helical" evidence="8">
    <location>
        <begin position="56"/>
        <end position="78"/>
    </location>
</feature>
<evidence type="ECO:0000256" key="6">
    <source>
        <dbReference type="ARBA" id="ARBA00023170"/>
    </source>
</evidence>
<dbReference type="EMBL" id="CAJNOT010000860">
    <property type="protein sequence ID" value="CAF1096873.1"/>
    <property type="molecule type" value="Genomic_DNA"/>
</dbReference>
<name>A0A814NV56_9BILA</name>
<dbReference type="InterPro" id="IPR000276">
    <property type="entry name" value="GPCR_Rhodpsn"/>
</dbReference>
<feature type="domain" description="G-protein coupled receptors family 1 profile" evidence="9">
    <location>
        <begin position="36"/>
        <end position="302"/>
    </location>
</feature>
<evidence type="ECO:0000313" key="16">
    <source>
        <dbReference type="Proteomes" id="UP000663864"/>
    </source>
</evidence>
<dbReference type="InterPro" id="IPR017452">
    <property type="entry name" value="GPCR_Rhodpsn_7TM"/>
</dbReference>
<protein>
    <recommendedName>
        <fullName evidence="9">G-protein coupled receptors family 1 profile domain-containing protein</fullName>
    </recommendedName>
</protein>
<dbReference type="SUPFAM" id="SSF81321">
    <property type="entry name" value="Family A G protein-coupled receptor-like"/>
    <property type="match status" value="1"/>
</dbReference>
<feature type="transmembrane region" description="Helical" evidence="8">
    <location>
        <begin position="185"/>
        <end position="207"/>
    </location>
</feature>
<evidence type="ECO:0000256" key="7">
    <source>
        <dbReference type="ARBA" id="ARBA00023224"/>
    </source>
</evidence>
<evidence type="ECO:0000313" key="12">
    <source>
        <dbReference type="EMBL" id="CAF1117672.1"/>
    </source>
</evidence>
<keyword evidence="4" id="KW-0297">G-protein coupled receptor</keyword>
<evidence type="ECO:0000313" key="15">
    <source>
        <dbReference type="EMBL" id="CAF3828827.1"/>
    </source>
</evidence>
<accession>A0A814NV56</accession>
<evidence type="ECO:0000256" key="8">
    <source>
        <dbReference type="SAM" id="Phobius"/>
    </source>
</evidence>
<dbReference type="Pfam" id="PF00001">
    <property type="entry name" value="7tm_1"/>
    <property type="match status" value="1"/>
</dbReference>
<dbReference type="EMBL" id="CAJOBD010001752">
    <property type="protein sequence ID" value="CAF3828827.1"/>
    <property type="molecule type" value="Genomic_DNA"/>
</dbReference>
<evidence type="ECO:0000256" key="2">
    <source>
        <dbReference type="ARBA" id="ARBA00022692"/>
    </source>
</evidence>
<dbReference type="Proteomes" id="UP000663870">
    <property type="component" value="Unassembled WGS sequence"/>
</dbReference>
<dbReference type="GO" id="GO:0005886">
    <property type="term" value="C:plasma membrane"/>
    <property type="evidence" value="ECO:0007669"/>
    <property type="project" value="TreeGrafter"/>
</dbReference>
<keyword evidence="3 8" id="KW-1133">Transmembrane helix</keyword>
<evidence type="ECO:0000256" key="1">
    <source>
        <dbReference type="ARBA" id="ARBA00004141"/>
    </source>
</evidence>
<feature type="transmembrane region" description="Helical" evidence="8">
    <location>
        <begin position="238"/>
        <end position="262"/>
    </location>
</feature>
<dbReference type="EMBL" id="CAJNOO010000734">
    <property type="protein sequence ID" value="CAF1021552.1"/>
    <property type="molecule type" value="Genomic_DNA"/>
</dbReference>
<keyword evidence="7" id="KW-0807">Transducer</keyword>
<dbReference type="Proteomes" id="UP000663882">
    <property type="component" value="Unassembled WGS sequence"/>
</dbReference>
<feature type="transmembrane region" description="Helical" evidence="8">
    <location>
        <begin position="282"/>
        <end position="302"/>
    </location>
</feature>
<sequence length="332" mass="38536">MNNSSTNNFESIRIDTIKNHILSSWGIIYLVFGSIGTLLNLCVFTRRAHWHFSPCIPYLFASTLATIPLMYVSILSRIGIGLQITPFYYIPILCKLQVYISNVSVSLVIWFTIGSCWDRYLSSSRNALTRRMSSLRNTRRTVLIITFCISFAYAQIFYCFEGNLIMAAAPCSPKNTQCSIIDTTLLFVIQFSAPPLIIFYFGINIYLNVRQMKYQRQMPTISITKATQTRNNQKTDRIILRMVFIQVTLLLICSLPVFAFRLYTTLTLTTAKNSLRRSVENLIFNVTLLIYYFEKVCSFYIYTITSRHFRQILWQFIITIRSDNIIVPENQK</sequence>
<evidence type="ECO:0000256" key="4">
    <source>
        <dbReference type="ARBA" id="ARBA00023040"/>
    </source>
</evidence>
<dbReference type="EMBL" id="CAJNOH010000753">
    <property type="protein sequence ID" value="CAF1117672.1"/>
    <property type="molecule type" value="Genomic_DNA"/>
</dbReference>
<dbReference type="Proteomes" id="UP000663823">
    <property type="component" value="Unassembled WGS sequence"/>
</dbReference>
<dbReference type="AlphaFoldDB" id="A0A814NV56"/>
<evidence type="ECO:0000313" key="14">
    <source>
        <dbReference type="EMBL" id="CAF3750019.1"/>
    </source>
</evidence>
<keyword evidence="6" id="KW-0675">Receptor</keyword>
<proteinExistence type="predicted"/>
<dbReference type="Proteomes" id="UP000663864">
    <property type="component" value="Unassembled WGS sequence"/>
</dbReference>
<keyword evidence="17" id="KW-1185">Reference proteome</keyword>
<dbReference type="Proteomes" id="UP000663836">
    <property type="component" value="Unassembled WGS sequence"/>
</dbReference>
<dbReference type="EMBL" id="CAJOAX010001842">
    <property type="protein sequence ID" value="CAF3750019.1"/>
    <property type="molecule type" value="Genomic_DNA"/>
</dbReference>
<evidence type="ECO:0000313" key="17">
    <source>
        <dbReference type="Proteomes" id="UP000663870"/>
    </source>
</evidence>
<feature type="transmembrane region" description="Helical" evidence="8">
    <location>
        <begin position="142"/>
        <end position="165"/>
    </location>
</feature>
<dbReference type="PANTHER" id="PTHR24243:SF230">
    <property type="entry name" value="G-PROTEIN COUPLED RECEPTORS FAMILY 1 PROFILE DOMAIN-CONTAINING PROTEIN"/>
    <property type="match status" value="1"/>
</dbReference>
<feature type="transmembrane region" description="Helical" evidence="8">
    <location>
        <begin position="20"/>
        <end position="44"/>
    </location>
</feature>
<keyword evidence="5 8" id="KW-0472">Membrane</keyword>
<dbReference type="PANTHER" id="PTHR24243">
    <property type="entry name" value="G-PROTEIN COUPLED RECEPTOR"/>
    <property type="match status" value="1"/>
</dbReference>
<dbReference type="GO" id="GO:0004930">
    <property type="term" value="F:G protein-coupled receptor activity"/>
    <property type="evidence" value="ECO:0007669"/>
    <property type="project" value="UniProtKB-KW"/>
</dbReference>
<evidence type="ECO:0000313" key="11">
    <source>
        <dbReference type="EMBL" id="CAF1096873.1"/>
    </source>
</evidence>